<dbReference type="InterPro" id="IPR032675">
    <property type="entry name" value="LRR_dom_sf"/>
</dbReference>
<dbReference type="Proteomes" id="UP000224567">
    <property type="component" value="Unassembled WGS sequence"/>
</dbReference>
<dbReference type="InterPro" id="IPR055414">
    <property type="entry name" value="LRR_R13L4/SHOC2-like"/>
</dbReference>
<keyword evidence="3" id="KW-0677">Repeat</keyword>
<dbReference type="SUPFAM" id="SSF57756">
    <property type="entry name" value="Retrovirus zinc finger-like domains"/>
    <property type="match status" value="1"/>
</dbReference>
<keyword evidence="7" id="KW-0863">Zinc-finger</keyword>
<comment type="caution">
    <text evidence="10">The sequence shown here is derived from an EMBL/GenBank/DDBJ whole genome shotgun (WGS) entry which is preliminary data.</text>
</comment>
<dbReference type="AlphaFoldDB" id="A0A2G2XMB2"/>
<dbReference type="InterPro" id="IPR003591">
    <property type="entry name" value="Leu-rich_rpt_typical-subtyp"/>
</dbReference>
<dbReference type="PROSITE" id="PS51450">
    <property type="entry name" value="LRR"/>
    <property type="match status" value="1"/>
</dbReference>
<dbReference type="FunFam" id="3.40.50.300:FF:001091">
    <property type="entry name" value="Probable disease resistance protein At1g61300"/>
    <property type="match status" value="1"/>
</dbReference>
<evidence type="ECO:0000256" key="4">
    <source>
        <dbReference type="ARBA" id="ARBA00022741"/>
    </source>
</evidence>
<dbReference type="GO" id="GO:0003676">
    <property type="term" value="F:nucleic acid binding"/>
    <property type="evidence" value="ECO:0007669"/>
    <property type="project" value="InterPro"/>
</dbReference>
<dbReference type="Pfam" id="PF23559">
    <property type="entry name" value="WHD_DRP"/>
    <property type="match status" value="1"/>
</dbReference>
<evidence type="ECO:0000256" key="7">
    <source>
        <dbReference type="PROSITE-ProRule" id="PRU00047"/>
    </source>
</evidence>
<protein>
    <submittedName>
        <fullName evidence="10">Disease resistance protein RGA4</fullName>
    </submittedName>
</protein>
<evidence type="ECO:0000313" key="11">
    <source>
        <dbReference type="Proteomes" id="UP000224567"/>
    </source>
</evidence>
<dbReference type="OrthoDB" id="2973320at2759"/>
<dbReference type="PANTHER" id="PTHR36766">
    <property type="entry name" value="PLANT BROAD-SPECTRUM MILDEW RESISTANCE PROTEIN RPW8"/>
    <property type="match status" value="1"/>
</dbReference>
<dbReference type="InterPro" id="IPR001611">
    <property type="entry name" value="Leu-rich_rpt"/>
</dbReference>
<accession>A0A2G2XMB2</accession>
<evidence type="ECO:0000256" key="6">
    <source>
        <dbReference type="ARBA" id="ARBA00022840"/>
    </source>
</evidence>
<dbReference type="InterPro" id="IPR036388">
    <property type="entry name" value="WH-like_DNA-bd_sf"/>
</dbReference>
<reference evidence="10 11" key="1">
    <citation type="journal article" date="2017" name="Genome Biol.">
        <title>New reference genome sequences of hot pepper reveal the massive evolution of plant disease-resistance genes by retroduplication.</title>
        <authorList>
            <person name="Kim S."/>
            <person name="Park J."/>
            <person name="Yeom S.I."/>
            <person name="Kim Y.M."/>
            <person name="Seo E."/>
            <person name="Kim K.T."/>
            <person name="Kim M.S."/>
            <person name="Lee J.M."/>
            <person name="Cheong K."/>
            <person name="Shin H.S."/>
            <person name="Kim S.B."/>
            <person name="Han K."/>
            <person name="Lee J."/>
            <person name="Park M."/>
            <person name="Lee H.A."/>
            <person name="Lee H.Y."/>
            <person name="Lee Y."/>
            <person name="Oh S."/>
            <person name="Lee J.H."/>
            <person name="Choi E."/>
            <person name="Choi E."/>
            <person name="Lee S.E."/>
            <person name="Jeon J."/>
            <person name="Kim H."/>
            <person name="Choi G."/>
            <person name="Song H."/>
            <person name="Lee J."/>
            <person name="Lee S.C."/>
            <person name="Kwon J.K."/>
            <person name="Lee H.Y."/>
            <person name="Koo N."/>
            <person name="Hong Y."/>
            <person name="Kim R.W."/>
            <person name="Kang W.H."/>
            <person name="Huh J.H."/>
            <person name="Kang B.C."/>
            <person name="Yang T.J."/>
            <person name="Lee Y.H."/>
            <person name="Bennetzen J.L."/>
            <person name="Choi D."/>
        </authorList>
    </citation>
    <scope>NUCLEOTIDE SEQUENCE [LARGE SCALE GENOMIC DNA]</scope>
    <source>
        <strain evidence="11">cv. PBC81</strain>
    </source>
</reference>
<evidence type="ECO:0000256" key="2">
    <source>
        <dbReference type="ARBA" id="ARBA00022614"/>
    </source>
</evidence>
<dbReference type="Pfam" id="PF00931">
    <property type="entry name" value="NB-ARC"/>
    <property type="match status" value="1"/>
</dbReference>
<dbReference type="GO" id="GO:0005524">
    <property type="term" value="F:ATP binding"/>
    <property type="evidence" value="ECO:0007669"/>
    <property type="project" value="UniProtKB-KW"/>
</dbReference>
<keyword evidence="7" id="KW-0862">Zinc</keyword>
<dbReference type="GO" id="GO:0051607">
    <property type="term" value="P:defense response to virus"/>
    <property type="evidence" value="ECO:0007669"/>
    <property type="project" value="UniProtKB-ARBA"/>
</dbReference>
<keyword evidence="5" id="KW-0611">Plant defense</keyword>
<dbReference type="InterPro" id="IPR042197">
    <property type="entry name" value="Apaf_helical"/>
</dbReference>
<keyword evidence="7" id="KW-0479">Metal-binding</keyword>
<dbReference type="InterPro" id="IPR005162">
    <property type="entry name" value="Retrotrans_gag_dom"/>
</dbReference>
<dbReference type="Pfam" id="PF23598">
    <property type="entry name" value="LRR_14"/>
    <property type="match status" value="2"/>
</dbReference>
<evidence type="ECO:0000259" key="9">
    <source>
        <dbReference type="PROSITE" id="PS50158"/>
    </source>
</evidence>
<dbReference type="PANTHER" id="PTHR36766:SF42">
    <property type="entry name" value="NB-ARC DOMAIN DISEASE RESISTANCE PROTEIN"/>
    <property type="match status" value="1"/>
</dbReference>
<dbReference type="PRINTS" id="PR00364">
    <property type="entry name" value="DISEASERSIST"/>
</dbReference>
<dbReference type="GO" id="GO:0043531">
    <property type="term" value="F:ADP binding"/>
    <property type="evidence" value="ECO:0007669"/>
    <property type="project" value="InterPro"/>
</dbReference>
<dbReference type="InterPro" id="IPR036875">
    <property type="entry name" value="Znf_CCHC_sf"/>
</dbReference>
<dbReference type="InterPro" id="IPR027417">
    <property type="entry name" value="P-loop_NTPase"/>
</dbReference>
<keyword evidence="6" id="KW-0067">ATP-binding</keyword>
<feature type="region of interest" description="Disordered" evidence="8">
    <location>
        <begin position="167"/>
        <end position="190"/>
    </location>
</feature>
<gene>
    <name evidence="10" type="ORF">CQW23_00990</name>
</gene>
<dbReference type="Gene3D" id="3.40.50.300">
    <property type="entry name" value="P-loop containing nucleotide triphosphate hydrolases"/>
    <property type="match status" value="1"/>
</dbReference>
<dbReference type="Pfam" id="PF03732">
    <property type="entry name" value="Retrotrans_gag"/>
    <property type="match status" value="1"/>
</dbReference>
<dbReference type="PROSITE" id="PS50158">
    <property type="entry name" value="ZF_CCHC"/>
    <property type="match status" value="1"/>
</dbReference>
<dbReference type="InterPro" id="IPR001878">
    <property type="entry name" value="Znf_CCHC"/>
</dbReference>
<comment type="similarity">
    <text evidence="1">Belongs to the disease resistance NB-LRR family.</text>
</comment>
<evidence type="ECO:0000256" key="5">
    <source>
        <dbReference type="ARBA" id="ARBA00022821"/>
    </source>
</evidence>
<dbReference type="FunFam" id="1.10.10.10:FF:000322">
    <property type="entry name" value="Probable disease resistance protein At1g63360"/>
    <property type="match status" value="1"/>
</dbReference>
<dbReference type="EMBL" id="MLFT02000001">
    <property type="protein sequence ID" value="PHT58627.1"/>
    <property type="molecule type" value="Genomic_DNA"/>
</dbReference>
<dbReference type="SUPFAM" id="SSF52540">
    <property type="entry name" value="P-loop containing nucleoside triphosphate hydrolases"/>
    <property type="match status" value="1"/>
</dbReference>
<keyword evidence="4" id="KW-0547">Nucleotide-binding</keyword>
<dbReference type="SMART" id="SM00369">
    <property type="entry name" value="LRR_TYP"/>
    <property type="match status" value="4"/>
</dbReference>
<evidence type="ECO:0000256" key="3">
    <source>
        <dbReference type="ARBA" id="ARBA00022737"/>
    </source>
</evidence>
<dbReference type="SMART" id="SM00343">
    <property type="entry name" value="ZnF_C2HC"/>
    <property type="match status" value="1"/>
</dbReference>
<keyword evidence="11" id="KW-1185">Reference proteome</keyword>
<name>A0A2G2XMB2_CAPBA</name>
<evidence type="ECO:0000256" key="8">
    <source>
        <dbReference type="SAM" id="MobiDB-lite"/>
    </source>
</evidence>
<dbReference type="SUPFAM" id="SSF52058">
    <property type="entry name" value="L domain-like"/>
    <property type="match status" value="1"/>
</dbReference>
<feature type="compositionally biased region" description="Acidic residues" evidence="8">
    <location>
        <begin position="177"/>
        <end position="186"/>
    </location>
</feature>
<dbReference type="Gene3D" id="1.10.10.10">
    <property type="entry name" value="Winged helix-like DNA-binding domain superfamily/Winged helix DNA-binding domain"/>
    <property type="match status" value="1"/>
</dbReference>
<organism evidence="10 11">
    <name type="scientific">Capsicum baccatum</name>
    <name type="common">Peruvian pepper</name>
    <dbReference type="NCBI Taxonomy" id="33114"/>
    <lineage>
        <taxon>Eukaryota</taxon>
        <taxon>Viridiplantae</taxon>
        <taxon>Streptophyta</taxon>
        <taxon>Embryophyta</taxon>
        <taxon>Tracheophyta</taxon>
        <taxon>Spermatophyta</taxon>
        <taxon>Magnoliopsida</taxon>
        <taxon>eudicotyledons</taxon>
        <taxon>Gunneridae</taxon>
        <taxon>Pentapetalae</taxon>
        <taxon>asterids</taxon>
        <taxon>lamiids</taxon>
        <taxon>Solanales</taxon>
        <taxon>Solanaceae</taxon>
        <taxon>Solanoideae</taxon>
        <taxon>Capsiceae</taxon>
        <taxon>Capsicum</taxon>
    </lineage>
</organism>
<dbReference type="Gene3D" id="1.10.8.430">
    <property type="entry name" value="Helical domain of apoptotic protease-activating factors"/>
    <property type="match status" value="1"/>
</dbReference>
<dbReference type="GO" id="GO:0008270">
    <property type="term" value="F:zinc ion binding"/>
    <property type="evidence" value="ECO:0007669"/>
    <property type="project" value="UniProtKB-KW"/>
</dbReference>
<feature type="domain" description="CCHC-type" evidence="9">
    <location>
        <begin position="134"/>
        <end position="149"/>
    </location>
</feature>
<dbReference type="SUPFAM" id="SSF52047">
    <property type="entry name" value="RNI-like"/>
    <property type="match status" value="1"/>
</dbReference>
<keyword evidence="2" id="KW-0433">Leucine-rich repeat</keyword>
<evidence type="ECO:0000313" key="10">
    <source>
        <dbReference type="EMBL" id="PHT58627.1"/>
    </source>
</evidence>
<dbReference type="InterPro" id="IPR058922">
    <property type="entry name" value="WHD_DRP"/>
</dbReference>
<dbReference type="InterPro" id="IPR002182">
    <property type="entry name" value="NB-ARC"/>
</dbReference>
<reference evidence="11" key="2">
    <citation type="journal article" date="2017" name="J. Anim. Genet.">
        <title>Multiple reference genome sequences of hot pepper reveal the massive evolution of plant disease resistance genes by retroduplication.</title>
        <authorList>
            <person name="Kim S."/>
            <person name="Park J."/>
            <person name="Yeom S.-I."/>
            <person name="Kim Y.-M."/>
            <person name="Seo E."/>
            <person name="Kim K.-T."/>
            <person name="Kim M.-S."/>
            <person name="Lee J.M."/>
            <person name="Cheong K."/>
            <person name="Shin H.-S."/>
            <person name="Kim S.-B."/>
            <person name="Han K."/>
            <person name="Lee J."/>
            <person name="Park M."/>
            <person name="Lee H.-A."/>
            <person name="Lee H.-Y."/>
            <person name="Lee Y."/>
            <person name="Oh S."/>
            <person name="Lee J.H."/>
            <person name="Choi E."/>
            <person name="Choi E."/>
            <person name="Lee S.E."/>
            <person name="Jeon J."/>
            <person name="Kim H."/>
            <person name="Choi G."/>
            <person name="Song H."/>
            <person name="Lee J."/>
            <person name="Lee S.-C."/>
            <person name="Kwon J.-K."/>
            <person name="Lee H.-Y."/>
            <person name="Koo N."/>
            <person name="Hong Y."/>
            <person name="Kim R.W."/>
            <person name="Kang W.-H."/>
            <person name="Huh J.H."/>
            <person name="Kang B.-C."/>
            <person name="Yang T.-J."/>
            <person name="Lee Y.-H."/>
            <person name="Bennetzen J.L."/>
            <person name="Choi D."/>
        </authorList>
    </citation>
    <scope>NUCLEOTIDE SEQUENCE [LARGE SCALE GENOMIC DNA]</scope>
    <source>
        <strain evidence="11">cv. PBC81</strain>
    </source>
</reference>
<evidence type="ECO:0000256" key="1">
    <source>
        <dbReference type="ARBA" id="ARBA00008894"/>
    </source>
</evidence>
<dbReference type="Gene3D" id="3.80.10.10">
    <property type="entry name" value="Ribonuclease Inhibitor"/>
    <property type="match status" value="3"/>
</dbReference>
<sequence>MRERYVTERYKQEQLTKLYNLRQGDRSVEEYYDEFENLILRLDIVEPPNHCLAQVKGGLCYEIVSQLVVHKFDRIEDLVEAAIEVERNNHAKKTVGWDKSYKPLEKKPFDKTIQRYPRLEGTNSSTPNPKGIVCFKCQGWGHKASECPNRKNIVLVEGAPYFVGDKVTKNDVSEGTPQEDDGDDGEPERAVEEAEVNVSCGLMRRTTHDDAWPEEERESCKVDSSVDITCVGSSFETLVAWGSRSLEVTVELGVTCFVLTEPEVYGRDKEEDQIVKILINNVNVAQELPVFPIVGMGGLGKTTLAQMIFNDERVTNHFNPKIWVCVSDDFDEKRLIKTIVGNIERSSLDVGDLASSQKKLQELLNGKRYLLVLDDVWNDDPEKWAKIRAVLKTGARGASVLATTRLEKVGSIMGTLQPYHLSNLSQHDGLLLFMQCAFGQQRGANPNLVAIGKEIVKKCGGVPLAAKTLGGLLRFKRKESEWEHVRDNEIWSLPQDESSILPALRLSYHHLPLDLRQCFAYCAVFPKDTKMVKENLITLWMGHGFLLSKVNLELEDVGNEVWNELCLRSFFQEIEVKSGKTYFKMHDLIHDLATSLFSASSSSSNIREINVKGYMHMTSIGFTEVVPSYSPSLLKKFASLRVLNLSYSKLEQLPSSIGDLVHLRYLDLSRNNFHSLPERLCKLQNLQTLDLHNCYSLSCLPKKTSKLGSLRNLLLDDCPLTSMPPRIGLLTHLKTLGCFIVGRAKEVKVIEALKPHRNLKHLEIIAFGGFHFPNWINHSVLEKVVSIKIKICKNCLCLPPFGELPCLESLELQYGSVEVEFVEEDDVHSRFNTRRFPSLKRLRIWFFCNLRGLMKEVGEEKFPMLEDMAILHCPVFIFPTLSSVKKLEVHGHTNATGLSSISNLSTLTSLRIGANYEATSLPEEMFKSLTNLEYLSIFEFNYLTELPTSLASLSALKRIQIENCDALESLPEQGLECLTSLTELFVKYCRMLKSLPEGLQHLTALTKLGVTGCPEVEKRCDKELGEDWHKISHIPNLDIR</sequence>
<proteinExistence type="inferred from homology"/>